<dbReference type="EMBL" id="PIPW01000001">
    <property type="protein sequence ID" value="RUO54560.1"/>
    <property type="molecule type" value="Genomic_DNA"/>
</dbReference>
<dbReference type="GO" id="GO:0015074">
    <property type="term" value="P:DNA integration"/>
    <property type="evidence" value="ECO:0007669"/>
    <property type="project" value="InterPro"/>
</dbReference>
<organism evidence="1 2">
    <name type="scientific">Pseudidiomarina halophila</name>
    <dbReference type="NCBI Taxonomy" id="1449799"/>
    <lineage>
        <taxon>Bacteria</taxon>
        <taxon>Pseudomonadati</taxon>
        <taxon>Pseudomonadota</taxon>
        <taxon>Gammaproteobacteria</taxon>
        <taxon>Alteromonadales</taxon>
        <taxon>Idiomarinaceae</taxon>
        <taxon>Pseudidiomarina</taxon>
    </lineage>
</organism>
<proteinExistence type="predicted"/>
<name>A0A432Y0S6_9GAMM</name>
<dbReference type="RefSeq" id="WP_126762060.1">
    <property type="nucleotide sequence ID" value="NZ_JBHLTZ010000004.1"/>
</dbReference>
<dbReference type="Proteomes" id="UP000287198">
    <property type="component" value="Unassembled WGS sequence"/>
</dbReference>
<reference evidence="2" key="1">
    <citation type="journal article" date="2018" name="Front. Microbiol.">
        <title>Genome-Based Analysis Reveals the Taxonomy and Diversity of the Family Idiomarinaceae.</title>
        <authorList>
            <person name="Liu Y."/>
            <person name="Lai Q."/>
            <person name="Shao Z."/>
        </authorList>
    </citation>
    <scope>NUCLEOTIDE SEQUENCE [LARGE SCALE GENOMIC DNA]</scope>
    <source>
        <strain evidence="2">BH195</strain>
    </source>
</reference>
<comment type="caution">
    <text evidence="1">The sequence shown here is derived from an EMBL/GenBank/DDBJ whole genome shotgun (WGS) entry which is preliminary data.</text>
</comment>
<keyword evidence="2" id="KW-1185">Reference proteome</keyword>
<evidence type="ECO:0008006" key="3">
    <source>
        <dbReference type="Google" id="ProtNLM"/>
    </source>
</evidence>
<protein>
    <recommendedName>
        <fullName evidence="3">Integrase</fullName>
    </recommendedName>
</protein>
<sequence>MSSVENLGKIRENKRLRDVILRLGELENNAQEEFEALRRKDPLLGVWSDNVWRYQNGSIYFTKPVDVNGNLITGKSKKSDREPVNGVWAIIMRLWALKGLKKGKNRKSIASEIGALSWLADSLSYSNESLINFDQSTLDATIPLLESKFQRRGPFERYKTMVSIAKNLLIPFKIVPRFNPKINMNNPSREQTDVTTSEYENRRDRKYEQDIDRYLGLVKAKFDNFKIQLENGEICSNPEPKEGYDEIRLLAVPFLMAFGLRIGELCRLTEDCLQYDEINEKYYLKVLTEKGELPSPRPVPRMWEDVILKSYKRILELTEEHRLFAKSVELNGPLAFIDALKMESRPVPMVKALEEKGFNPDLFLLRCEFGPNIKALHASGLSYSSLRTNYKAAEVGRIKYKGQNSRNTTLHTVYSKKEIASIAFQKYQTYRQKVYQENHLDENESGSYSSSSFSASVSFSQLLFIVKDETFKSQSSGHGFIPLPMTPKSFTSWITNDKTSRNKTVFERYDIRDRDGNVVSLKTHKFRHWLTTALKRSGKNEMMIDLFMGRTPGQGRHYDHRTSKERAETIRERYLSQTPPDDALGRRIKRMRDNDVPEGEIDWVLNHTMSVIHYTPWGTCKRDLDVSPCEKGMMCLRGDTGEGCEHFGIDPDDLEAKQNILNTKTHYENQLAALIPNYRELTEKLNTEEPLDQHIKFCIDTVKGCENALKSYENWNGKKNQRIDVVQVYDPEAM</sequence>
<dbReference type="Gene3D" id="1.10.443.10">
    <property type="entry name" value="Intergrase catalytic core"/>
    <property type="match status" value="1"/>
</dbReference>
<dbReference type="GO" id="GO:0006310">
    <property type="term" value="P:DNA recombination"/>
    <property type="evidence" value="ECO:0007669"/>
    <property type="project" value="InterPro"/>
</dbReference>
<dbReference type="GO" id="GO:0003677">
    <property type="term" value="F:DNA binding"/>
    <property type="evidence" value="ECO:0007669"/>
    <property type="project" value="InterPro"/>
</dbReference>
<dbReference type="AlphaFoldDB" id="A0A432Y0S6"/>
<dbReference type="OrthoDB" id="6725579at2"/>
<accession>A0A432Y0S6</accession>
<dbReference type="InterPro" id="IPR013762">
    <property type="entry name" value="Integrase-like_cat_sf"/>
</dbReference>
<evidence type="ECO:0000313" key="1">
    <source>
        <dbReference type="EMBL" id="RUO54560.1"/>
    </source>
</evidence>
<gene>
    <name evidence="1" type="ORF">CWI69_03895</name>
</gene>
<evidence type="ECO:0000313" key="2">
    <source>
        <dbReference type="Proteomes" id="UP000287198"/>
    </source>
</evidence>